<name>A0A1E7Q647_9GAMM</name>
<dbReference type="Proteomes" id="UP000242258">
    <property type="component" value="Unassembled WGS sequence"/>
</dbReference>
<evidence type="ECO:0000313" key="2">
    <source>
        <dbReference type="EMBL" id="OEY69649.1"/>
    </source>
</evidence>
<comment type="caution">
    <text evidence="2">The sequence shown here is derived from an EMBL/GenBank/DDBJ whole genome shotgun (WGS) entry which is preliminary data.</text>
</comment>
<gene>
    <name evidence="2" type="ORF">BI198_08830</name>
</gene>
<feature type="signal peptide" evidence="1">
    <location>
        <begin position="1"/>
        <end position="22"/>
    </location>
</feature>
<dbReference type="STRING" id="1628148.BI198_08830"/>
<protein>
    <submittedName>
        <fullName evidence="2">Uncharacterized protein</fullName>
    </submittedName>
</protein>
<dbReference type="RefSeq" id="WP_070049219.1">
    <property type="nucleotide sequence ID" value="NZ_CBCSDO010000004.1"/>
</dbReference>
<accession>A0A1E7Q647</accession>
<proteinExistence type="predicted"/>
<dbReference type="EMBL" id="MKEK01000001">
    <property type="protein sequence ID" value="OEY69649.1"/>
    <property type="molecule type" value="Genomic_DNA"/>
</dbReference>
<sequence length="82" mass="9001">MRTVNYLLVLIALFTNNTAVHAEAIKPMTDKLTLTTNGKNEAKAIQLNFANPQHFKDIATVNDTVMGGRSSAKVKKVKLTDD</sequence>
<keyword evidence="1" id="KW-0732">Signal</keyword>
<organism evidence="2 3">
    <name type="scientific">Rheinheimera salexigens</name>
    <dbReference type="NCBI Taxonomy" id="1628148"/>
    <lineage>
        <taxon>Bacteria</taxon>
        <taxon>Pseudomonadati</taxon>
        <taxon>Pseudomonadota</taxon>
        <taxon>Gammaproteobacteria</taxon>
        <taxon>Chromatiales</taxon>
        <taxon>Chromatiaceae</taxon>
        <taxon>Rheinheimera</taxon>
    </lineage>
</organism>
<feature type="chain" id="PRO_5009200407" evidence="1">
    <location>
        <begin position="23"/>
        <end position="82"/>
    </location>
</feature>
<evidence type="ECO:0000313" key="3">
    <source>
        <dbReference type="Proteomes" id="UP000242258"/>
    </source>
</evidence>
<dbReference type="AlphaFoldDB" id="A0A1E7Q647"/>
<evidence type="ECO:0000256" key="1">
    <source>
        <dbReference type="SAM" id="SignalP"/>
    </source>
</evidence>
<reference evidence="3" key="1">
    <citation type="submission" date="2016-09" db="EMBL/GenBank/DDBJ databases">
        <authorList>
            <person name="Wan X."/>
            <person name="Hou S."/>
        </authorList>
    </citation>
    <scope>NUCLEOTIDE SEQUENCE [LARGE SCALE GENOMIC DNA]</scope>
    <source>
        <strain evidence="3">KH87</strain>
    </source>
</reference>
<keyword evidence="3" id="KW-1185">Reference proteome</keyword>